<accession>A0A8S5SHD4</accession>
<sequence length="83" mass="9463">MISHKNRLYLHFIQNKGIPLPQPIACCVLPYGIVVEPSPIRGLDADCPILIIFKLSHFGLFHPYVVVNKTLRVFQQFSIFNVS</sequence>
<proteinExistence type="predicted"/>
<dbReference type="EMBL" id="BK032595">
    <property type="protein sequence ID" value="DAF50413.1"/>
    <property type="molecule type" value="Genomic_DNA"/>
</dbReference>
<protein>
    <submittedName>
        <fullName evidence="1">Uncharacterized protein</fullName>
    </submittedName>
</protein>
<evidence type="ECO:0000313" key="1">
    <source>
        <dbReference type="EMBL" id="DAF50413.1"/>
    </source>
</evidence>
<organism evidence="1">
    <name type="scientific">Siphoviridae sp. ctBCr48</name>
    <dbReference type="NCBI Taxonomy" id="2827802"/>
    <lineage>
        <taxon>Viruses</taxon>
        <taxon>Duplodnaviria</taxon>
        <taxon>Heunggongvirae</taxon>
        <taxon>Uroviricota</taxon>
        <taxon>Caudoviricetes</taxon>
    </lineage>
</organism>
<reference evidence="1" key="1">
    <citation type="journal article" date="2021" name="Proc. Natl. Acad. Sci. U.S.A.">
        <title>A Catalog of Tens of Thousands of Viruses from Human Metagenomes Reveals Hidden Associations with Chronic Diseases.</title>
        <authorList>
            <person name="Tisza M.J."/>
            <person name="Buck C.B."/>
        </authorList>
    </citation>
    <scope>NUCLEOTIDE SEQUENCE</scope>
    <source>
        <strain evidence="1">CtBCr48</strain>
    </source>
</reference>
<name>A0A8S5SHD4_9CAUD</name>